<dbReference type="PANTHER" id="PTHR43547:SF2">
    <property type="entry name" value="HYBRID SIGNAL TRANSDUCTION HISTIDINE KINASE C"/>
    <property type="match status" value="1"/>
</dbReference>
<dbReference type="InterPro" id="IPR003594">
    <property type="entry name" value="HATPase_dom"/>
</dbReference>
<dbReference type="RefSeq" id="WP_157720338.1">
    <property type="nucleotide sequence ID" value="NZ_LT629749.1"/>
</dbReference>
<dbReference type="GO" id="GO:0005886">
    <property type="term" value="C:plasma membrane"/>
    <property type="evidence" value="ECO:0007669"/>
    <property type="project" value="UniProtKB-SubCell"/>
</dbReference>
<evidence type="ECO:0000313" key="7">
    <source>
        <dbReference type="EMBL" id="SDS35101.1"/>
    </source>
</evidence>
<evidence type="ECO:0000256" key="1">
    <source>
        <dbReference type="ARBA" id="ARBA00000085"/>
    </source>
</evidence>
<dbReference type="SUPFAM" id="SSF55874">
    <property type="entry name" value="ATPase domain of HSP90 chaperone/DNA topoisomerase II/histidine kinase"/>
    <property type="match status" value="1"/>
</dbReference>
<name>A0A1H1RH73_9ACTN</name>
<organism evidence="7 8">
    <name type="scientific">Friedmanniella luteola</name>
    <dbReference type="NCBI Taxonomy" id="546871"/>
    <lineage>
        <taxon>Bacteria</taxon>
        <taxon>Bacillati</taxon>
        <taxon>Actinomycetota</taxon>
        <taxon>Actinomycetes</taxon>
        <taxon>Propionibacteriales</taxon>
        <taxon>Nocardioidaceae</taxon>
        <taxon>Friedmanniella</taxon>
    </lineage>
</organism>
<dbReference type="EMBL" id="LT629749">
    <property type="protein sequence ID" value="SDS35101.1"/>
    <property type="molecule type" value="Genomic_DNA"/>
</dbReference>
<reference evidence="7 8" key="1">
    <citation type="submission" date="2016-10" db="EMBL/GenBank/DDBJ databases">
        <authorList>
            <person name="de Groot N.N."/>
        </authorList>
    </citation>
    <scope>NUCLEOTIDE SEQUENCE [LARGE SCALE GENOMIC DNA]</scope>
    <source>
        <strain evidence="7 8">DSM 21741</strain>
    </source>
</reference>
<dbReference type="OrthoDB" id="3777957at2"/>
<dbReference type="InterPro" id="IPR005467">
    <property type="entry name" value="His_kinase_dom"/>
</dbReference>
<dbReference type="Gene3D" id="1.10.287.130">
    <property type="match status" value="1"/>
</dbReference>
<dbReference type="InterPro" id="IPR036890">
    <property type="entry name" value="HATPase_C_sf"/>
</dbReference>
<evidence type="ECO:0000256" key="3">
    <source>
        <dbReference type="ARBA" id="ARBA00012438"/>
    </source>
</evidence>
<accession>A0A1H1RH73</accession>
<evidence type="ECO:0000256" key="5">
    <source>
        <dbReference type="ARBA" id="ARBA00022777"/>
    </source>
</evidence>
<sequence>MLDVLAGQAIATVAQQRDVDLALLRRWTEDFLAAGTAQVTNQPDADAAHQRDRFLAAFAHEMRTPLATATGWASMLRSGALPPSALPSVLDKLGAALDRLTERTLDVELLASCSLGRLTLTQQLTTISTLTGHLTGLPVISGAGATTQVWVDPDRFSRILRDLWDAANSLPVPRARSLHVHPTAGGWMEFRVVRDADPISPDILQALFDPFDANHDGTGVTIGLYLARALTVAHGGTLGVDQDDQHATFWVRIPHHPTHPTTAHPFTTPDLNEETR</sequence>
<dbReference type="Gene3D" id="3.30.565.10">
    <property type="entry name" value="Histidine kinase-like ATPase, C-terminal domain"/>
    <property type="match status" value="1"/>
</dbReference>
<dbReference type="Pfam" id="PF02518">
    <property type="entry name" value="HATPase_c"/>
    <property type="match status" value="1"/>
</dbReference>
<proteinExistence type="predicted"/>
<dbReference type="GO" id="GO:0000155">
    <property type="term" value="F:phosphorelay sensor kinase activity"/>
    <property type="evidence" value="ECO:0007669"/>
    <property type="project" value="InterPro"/>
</dbReference>
<evidence type="ECO:0000313" key="8">
    <source>
        <dbReference type="Proteomes" id="UP000199092"/>
    </source>
</evidence>
<keyword evidence="5 7" id="KW-0418">Kinase</keyword>
<evidence type="ECO:0000256" key="2">
    <source>
        <dbReference type="ARBA" id="ARBA00004236"/>
    </source>
</evidence>
<keyword evidence="8" id="KW-1185">Reference proteome</keyword>
<evidence type="ECO:0000259" key="6">
    <source>
        <dbReference type="PROSITE" id="PS50109"/>
    </source>
</evidence>
<dbReference type="SMART" id="SM00388">
    <property type="entry name" value="HisKA"/>
    <property type="match status" value="1"/>
</dbReference>
<dbReference type="Pfam" id="PF00512">
    <property type="entry name" value="HisKA"/>
    <property type="match status" value="1"/>
</dbReference>
<dbReference type="PANTHER" id="PTHR43547">
    <property type="entry name" value="TWO-COMPONENT HISTIDINE KINASE"/>
    <property type="match status" value="1"/>
</dbReference>
<dbReference type="InterPro" id="IPR036097">
    <property type="entry name" value="HisK_dim/P_sf"/>
</dbReference>
<dbReference type="AlphaFoldDB" id="A0A1H1RH73"/>
<evidence type="ECO:0000256" key="4">
    <source>
        <dbReference type="ARBA" id="ARBA00022553"/>
    </source>
</evidence>
<dbReference type="SUPFAM" id="SSF47384">
    <property type="entry name" value="Homodimeric domain of signal transducing histidine kinase"/>
    <property type="match status" value="1"/>
</dbReference>
<dbReference type="PROSITE" id="PS50109">
    <property type="entry name" value="HIS_KIN"/>
    <property type="match status" value="1"/>
</dbReference>
<comment type="catalytic activity">
    <reaction evidence="1">
        <text>ATP + protein L-histidine = ADP + protein N-phospho-L-histidine.</text>
        <dbReference type="EC" id="2.7.13.3"/>
    </reaction>
</comment>
<dbReference type="CDD" id="cd00082">
    <property type="entry name" value="HisKA"/>
    <property type="match status" value="1"/>
</dbReference>
<feature type="domain" description="Histidine kinase" evidence="6">
    <location>
        <begin position="57"/>
        <end position="257"/>
    </location>
</feature>
<keyword evidence="4" id="KW-0597">Phosphoprotein</keyword>
<comment type="subcellular location">
    <subcellularLocation>
        <location evidence="2">Cell membrane</location>
    </subcellularLocation>
</comment>
<protein>
    <recommendedName>
        <fullName evidence="3">histidine kinase</fullName>
        <ecNumber evidence="3">2.7.13.3</ecNumber>
    </recommendedName>
</protein>
<dbReference type="EC" id="2.7.13.3" evidence="3"/>
<dbReference type="STRING" id="546871.SAMN04488543_1561"/>
<dbReference type="Proteomes" id="UP000199092">
    <property type="component" value="Chromosome I"/>
</dbReference>
<gene>
    <name evidence="7" type="ORF">SAMN04488543_1561</name>
</gene>
<dbReference type="SMART" id="SM00387">
    <property type="entry name" value="HATPase_c"/>
    <property type="match status" value="1"/>
</dbReference>
<dbReference type="InterPro" id="IPR003661">
    <property type="entry name" value="HisK_dim/P_dom"/>
</dbReference>
<keyword evidence="5 7" id="KW-0808">Transferase</keyword>